<dbReference type="InterPro" id="IPR003746">
    <property type="entry name" value="DUF167"/>
</dbReference>
<dbReference type="Gene3D" id="3.30.1200.10">
    <property type="entry name" value="YggU-like"/>
    <property type="match status" value="1"/>
</dbReference>
<dbReference type="SUPFAM" id="SSF69786">
    <property type="entry name" value="YggU-like"/>
    <property type="match status" value="1"/>
</dbReference>
<dbReference type="GO" id="GO:0005737">
    <property type="term" value="C:cytoplasm"/>
    <property type="evidence" value="ECO:0007669"/>
    <property type="project" value="TreeGrafter"/>
</dbReference>
<comment type="similarity">
    <text evidence="1 2">Belongs to the UPF0235 family.</text>
</comment>
<evidence type="ECO:0000256" key="2">
    <source>
        <dbReference type="HAMAP-Rule" id="MF_00634"/>
    </source>
</evidence>
<dbReference type="Pfam" id="PF02594">
    <property type="entry name" value="DUF167"/>
    <property type="match status" value="1"/>
</dbReference>
<dbReference type="PANTHER" id="PTHR13420:SF7">
    <property type="entry name" value="UPF0235 PROTEIN C15ORF40"/>
    <property type="match status" value="1"/>
</dbReference>
<proteinExistence type="inferred from homology"/>
<dbReference type="NCBIfam" id="TIGR00251">
    <property type="entry name" value="DUF167 family protein"/>
    <property type="match status" value="1"/>
</dbReference>
<dbReference type="RefSeq" id="WP_024351902.1">
    <property type="nucleotide sequence ID" value="NZ_BBWN01000042.1"/>
</dbReference>
<reference evidence="3" key="1">
    <citation type="journal article" date="2015" name="Proc. Natl. Acad. Sci. U.S.A.">
        <title>Bacterial clade with the ribosomal RNA operon on a small plasmid rather than the chromosome.</title>
        <authorList>
            <person name="Anda M."/>
            <person name="Ohtsubo Y."/>
            <person name="Okubo T."/>
            <person name="Sugawara M."/>
            <person name="Nagata Y."/>
            <person name="Tsuda M."/>
            <person name="Minamisawa K."/>
            <person name="Mitsui H."/>
        </authorList>
    </citation>
    <scope>NUCLEOTIDE SEQUENCE</scope>
    <source>
        <strain evidence="3">DSM 14790</strain>
    </source>
</reference>
<name>A0A0P0YY72_9HYPH</name>
<sequence>MTDARFWRPDGEDAVLVDLRLTPKSAADRIEGSVTDAAGRAFLKARVRAVPEDGKANAALLKLLAKTIGVPKSAVTLVAGHTSRVKTLRLTGDAGRLATALNALN</sequence>
<evidence type="ECO:0000256" key="1">
    <source>
        <dbReference type="ARBA" id="ARBA00010364"/>
    </source>
</evidence>
<dbReference type="HAMAP" id="MF_00634">
    <property type="entry name" value="UPF0235"/>
    <property type="match status" value="1"/>
</dbReference>
<accession>A0A0P0YY72</accession>
<protein>
    <recommendedName>
        <fullName evidence="2">UPF0235 protein</fullName>
    </recommendedName>
</protein>
<organism evidence="3">
    <name type="scientific">Aurantimonas coralicida</name>
    <dbReference type="NCBI Taxonomy" id="182270"/>
    <lineage>
        <taxon>Bacteria</taxon>
        <taxon>Pseudomonadati</taxon>
        <taxon>Pseudomonadota</taxon>
        <taxon>Alphaproteobacteria</taxon>
        <taxon>Hyphomicrobiales</taxon>
        <taxon>Aurantimonadaceae</taxon>
        <taxon>Aurantimonas</taxon>
    </lineage>
</organism>
<dbReference type="SMART" id="SM01152">
    <property type="entry name" value="DUF167"/>
    <property type="match status" value="1"/>
</dbReference>
<dbReference type="PANTHER" id="PTHR13420">
    <property type="entry name" value="UPF0235 PROTEIN C15ORF40"/>
    <property type="match status" value="1"/>
</dbReference>
<dbReference type="InterPro" id="IPR036591">
    <property type="entry name" value="YggU-like_sf"/>
</dbReference>
<dbReference type="AlphaFoldDB" id="A0A0P0YY72"/>
<dbReference type="EMBL" id="LC066372">
    <property type="protein sequence ID" value="BAT26552.1"/>
    <property type="molecule type" value="Genomic_DNA"/>
</dbReference>
<evidence type="ECO:0000313" key="3">
    <source>
        <dbReference type="EMBL" id="BAT26552.1"/>
    </source>
</evidence>